<dbReference type="Pfam" id="PF21763">
    <property type="entry name" value="DHH_CID"/>
    <property type="match status" value="1"/>
</dbReference>
<dbReference type="PANTHER" id="PTHR30255:SF2">
    <property type="entry name" value="SINGLE-STRANDED-DNA-SPECIFIC EXONUCLEASE RECJ"/>
    <property type="match status" value="1"/>
</dbReference>
<dbReference type="Pfam" id="PF02272">
    <property type="entry name" value="DHHA1"/>
    <property type="match status" value="1"/>
</dbReference>
<feature type="domain" description="DDH" evidence="1">
    <location>
        <begin position="30"/>
        <end position="148"/>
    </location>
</feature>
<evidence type="ECO:0000313" key="5">
    <source>
        <dbReference type="Proteomes" id="UP000009231"/>
    </source>
</evidence>
<dbReference type="eggNOG" id="arCOG00427">
    <property type="taxonomic scope" value="Archaea"/>
</dbReference>
<dbReference type="PANTHER" id="PTHR30255">
    <property type="entry name" value="SINGLE-STRANDED-DNA-SPECIFIC EXONUCLEASE RECJ"/>
    <property type="match status" value="1"/>
</dbReference>
<dbReference type="InterPro" id="IPR003156">
    <property type="entry name" value="DHHA1_dom"/>
</dbReference>
<sequence length="454" mass="49750">MIQKQQHSLLNKAEEACDLLRKHIESDHVVRIISHNDADGISAAGVMCNAIARQEGKFHVTIVPRLKDDVLAKILKEKYKLFVFCDMGSASLTPIGRLKGDVIIADHHQTIDSKAEPPENLVHVNPHLYGLDGTSDVSASGLSYLTVRPMDYKELAGLALVGAFGDMQCSNGIEGINKIILEDGTGAGTVEVRDDLKIAYKAQEPLYKALAYTFNPAIKEITGDEEGSRTFLEKLGISYGIKFTELANEEKDLLKEELIRINPNIFGSTYSIPQEIPQLRNIEDYSKLIDACGKNKKHGVGLSICIGDRDGSLKEADLLLKTYRDNIVQGIGWIKKEGSIVLRNIQYIYTADKKRKKVMGTLSSIGLELEILDPEKPVITLSRMDNIVKISGRTTKNLTEKGVNLGSALEDASKSFGGTGGGHNIAAGAVVPYRNMENFLNLVDDVVETQLKAS</sequence>
<dbReference type="KEGG" id="mew:MSWAN_2415"/>
<dbReference type="EMBL" id="CP002772">
    <property type="protein sequence ID" value="AEG19417.1"/>
    <property type="molecule type" value="Genomic_DNA"/>
</dbReference>
<dbReference type="Gene3D" id="3.90.1640.30">
    <property type="match status" value="1"/>
</dbReference>
<evidence type="ECO:0000259" key="2">
    <source>
        <dbReference type="Pfam" id="PF02272"/>
    </source>
</evidence>
<evidence type="ECO:0000313" key="4">
    <source>
        <dbReference type="EMBL" id="AEG19417.1"/>
    </source>
</evidence>
<proteinExistence type="predicted"/>
<name>F6D6I4_METPW</name>
<dbReference type="GeneID" id="10669945"/>
<accession>F6D6I4</accession>
<dbReference type="Gene3D" id="3.10.310.30">
    <property type="match status" value="1"/>
</dbReference>
<dbReference type="GO" id="GO:0004527">
    <property type="term" value="F:exonuclease activity"/>
    <property type="evidence" value="ECO:0007669"/>
    <property type="project" value="UniProtKB-KW"/>
</dbReference>
<protein>
    <submittedName>
        <fullName evidence="4">Phosphoesterase RecJ domain protein</fullName>
    </submittedName>
</protein>
<dbReference type="SUPFAM" id="SSF64182">
    <property type="entry name" value="DHH phosphoesterases"/>
    <property type="match status" value="1"/>
</dbReference>
<dbReference type="InterPro" id="IPR048515">
    <property type="entry name" value="DHH_CID"/>
</dbReference>
<dbReference type="AlphaFoldDB" id="F6D6I4"/>
<feature type="domain" description="DHHA1" evidence="2">
    <location>
        <begin position="374"/>
        <end position="448"/>
    </location>
</feature>
<dbReference type="InterPro" id="IPR001667">
    <property type="entry name" value="DDH_dom"/>
</dbReference>
<dbReference type="RefSeq" id="WP_013826916.1">
    <property type="nucleotide sequence ID" value="NC_015574.1"/>
</dbReference>
<dbReference type="Proteomes" id="UP000009231">
    <property type="component" value="Chromosome"/>
</dbReference>
<evidence type="ECO:0000259" key="3">
    <source>
        <dbReference type="Pfam" id="PF21763"/>
    </source>
</evidence>
<gene>
    <name evidence="4" type="ordered locus">MSWAN_2415</name>
</gene>
<evidence type="ECO:0000259" key="1">
    <source>
        <dbReference type="Pfam" id="PF01368"/>
    </source>
</evidence>
<dbReference type="InterPro" id="IPR038763">
    <property type="entry name" value="DHH_sf"/>
</dbReference>
<keyword evidence="5" id="KW-1185">Reference proteome</keyword>
<dbReference type="InterPro" id="IPR051673">
    <property type="entry name" value="SSDNA_exonuclease_RecJ"/>
</dbReference>
<dbReference type="Pfam" id="PF01368">
    <property type="entry name" value="DHH"/>
    <property type="match status" value="1"/>
</dbReference>
<dbReference type="GO" id="GO:0003676">
    <property type="term" value="F:nucleic acid binding"/>
    <property type="evidence" value="ECO:0007669"/>
    <property type="project" value="InterPro"/>
</dbReference>
<feature type="domain" description="DHH-CID" evidence="3">
    <location>
        <begin position="203"/>
        <end position="260"/>
    </location>
</feature>
<reference evidence="4 5" key="1">
    <citation type="journal article" date="2014" name="Int. J. Syst. Evol. Microbiol.">
        <title>Methanobacterium paludis sp. nov. and a novel strain of Methanobacterium lacus isolated from northern peatlands.</title>
        <authorList>
            <person name="Cadillo-Quiroz H."/>
            <person name="Brauer S.L."/>
            <person name="Goodson N."/>
            <person name="Yavitt J.B."/>
            <person name="Zinder S.H."/>
        </authorList>
    </citation>
    <scope>NUCLEOTIDE SEQUENCE [LARGE SCALE GENOMIC DNA]</scope>
    <source>
        <strain evidence="5">DSM 25820 / JCM 18151 / SWAN1</strain>
    </source>
</reference>
<dbReference type="STRING" id="868131.MSWAN_2415"/>
<dbReference type="HOGENOM" id="CLU_042622_0_0_2"/>
<organism evidence="4 5">
    <name type="scientific">Methanobacterium paludis (strain DSM 25820 / JCM 18151 / SWAN1)</name>
    <dbReference type="NCBI Taxonomy" id="868131"/>
    <lineage>
        <taxon>Archaea</taxon>
        <taxon>Methanobacteriati</taxon>
        <taxon>Methanobacteriota</taxon>
        <taxon>Methanomada group</taxon>
        <taxon>Methanobacteria</taxon>
        <taxon>Methanobacteriales</taxon>
        <taxon>Methanobacteriaceae</taxon>
        <taxon>Methanobacterium</taxon>
    </lineage>
</organism>